<evidence type="ECO:0000256" key="1">
    <source>
        <dbReference type="ARBA" id="ARBA00004844"/>
    </source>
</evidence>
<protein>
    <recommendedName>
        <fullName evidence="9">MGS-like domain-containing protein</fullName>
    </recommendedName>
</protein>
<dbReference type="Gene3D" id="3.40.50.1380">
    <property type="entry name" value="Methylglyoxal synthase-like domain"/>
    <property type="match status" value="2"/>
</dbReference>
<dbReference type="GO" id="GO:0006189">
    <property type="term" value="P:'de novo' IMP biosynthetic process"/>
    <property type="evidence" value="ECO:0007669"/>
    <property type="project" value="UniProtKB-UniPathway"/>
</dbReference>
<dbReference type="SUPFAM" id="SSF53927">
    <property type="entry name" value="Cytidine deaminase-like"/>
    <property type="match status" value="1"/>
</dbReference>
<dbReference type="GO" id="GO:0003937">
    <property type="term" value="F:IMP cyclohydrolase activity"/>
    <property type="evidence" value="ECO:0007669"/>
    <property type="project" value="InterPro"/>
</dbReference>
<dbReference type="CDD" id="cd01421">
    <property type="entry name" value="IMPCH"/>
    <property type="match status" value="1"/>
</dbReference>
<keyword evidence="4" id="KW-0808">Transferase</keyword>
<dbReference type="GO" id="GO:0005829">
    <property type="term" value="C:cytosol"/>
    <property type="evidence" value="ECO:0007669"/>
    <property type="project" value="TreeGrafter"/>
</dbReference>
<evidence type="ECO:0000313" key="10">
    <source>
        <dbReference type="EMBL" id="RXH81002.1"/>
    </source>
</evidence>
<dbReference type="PANTHER" id="PTHR11692">
    <property type="entry name" value="BIFUNCTIONAL PURINE BIOSYNTHESIS PROTEIN PURH"/>
    <property type="match status" value="1"/>
</dbReference>
<dbReference type="PANTHER" id="PTHR11692:SF0">
    <property type="entry name" value="BIFUNCTIONAL PURINE BIOSYNTHESIS PROTEIN ATIC"/>
    <property type="match status" value="1"/>
</dbReference>
<dbReference type="UniPathway" id="UPA00074">
    <property type="reaction ID" value="UER00133"/>
</dbReference>
<dbReference type="GO" id="GO:0004643">
    <property type="term" value="F:phosphoribosylaminoimidazolecarboxamide formyltransferase activity"/>
    <property type="evidence" value="ECO:0007669"/>
    <property type="project" value="InterPro"/>
</dbReference>
<keyword evidence="5" id="KW-0658">Purine biosynthesis</keyword>
<dbReference type="PROSITE" id="PS51855">
    <property type="entry name" value="MGS"/>
    <property type="match status" value="1"/>
</dbReference>
<evidence type="ECO:0000256" key="4">
    <source>
        <dbReference type="ARBA" id="ARBA00022679"/>
    </source>
</evidence>
<dbReference type="Pfam" id="PF01808">
    <property type="entry name" value="AICARFT_IMPCHas"/>
    <property type="match status" value="2"/>
</dbReference>
<dbReference type="SMART" id="SM00798">
    <property type="entry name" value="AICARFT_IMPCHas"/>
    <property type="match status" value="1"/>
</dbReference>
<reference evidence="10 11" key="1">
    <citation type="submission" date="2018-10" db="EMBL/GenBank/DDBJ databases">
        <title>A high-quality apple genome assembly.</title>
        <authorList>
            <person name="Hu J."/>
        </authorList>
    </citation>
    <scope>NUCLEOTIDE SEQUENCE [LARGE SCALE GENOMIC DNA]</scope>
    <source>
        <strain evidence="11">cv. HFTH1</strain>
        <tissue evidence="10">Young leaf</tissue>
    </source>
</reference>
<proteinExistence type="inferred from homology"/>
<name>A0A498IFS9_MALDO</name>
<dbReference type="Pfam" id="PF02142">
    <property type="entry name" value="MGS"/>
    <property type="match status" value="1"/>
</dbReference>
<feature type="compositionally biased region" description="Polar residues" evidence="8">
    <location>
        <begin position="8"/>
        <end position="23"/>
    </location>
</feature>
<dbReference type="AlphaFoldDB" id="A0A498IFS9"/>
<evidence type="ECO:0000256" key="5">
    <source>
        <dbReference type="ARBA" id="ARBA00022755"/>
    </source>
</evidence>
<dbReference type="EMBL" id="RDQH01000338">
    <property type="protein sequence ID" value="RXH81002.1"/>
    <property type="molecule type" value="Genomic_DNA"/>
</dbReference>
<dbReference type="InterPro" id="IPR024051">
    <property type="entry name" value="AICAR_Tfase_dup_dom_sf"/>
</dbReference>
<comment type="pathway">
    <text evidence="2">Purine metabolism; IMP biosynthesis via de novo pathway; 5-formamido-1-(5-phospho-D-ribosyl)imidazole-4-carboxamide from 5-amino-1-(5-phospho-D-ribosyl)imidazole-4-carboxamide (10-formyl THF route): step 1/1.</text>
</comment>
<comment type="similarity">
    <text evidence="3">Belongs to the PurH family.</text>
</comment>
<dbReference type="InterPro" id="IPR016193">
    <property type="entry name" value="Cytidine_deaminase-like"/>
</dbReference>
<dbReference type="STRING" id="3750.A0A498IFS9"/>
<sequence length="356" mass="39501">MAAAGETLTVTNPDSQSPRPVSGNRQALISLSDKKDLAVLGNGLQNLGYKIVSTGGTASALKKCWTFDGRVKTLHPNVHGGILARRDQTHHMEALSKHGIGTFDVVGVNLYPFYDKILNGIENIDIGGPAMIRAAAKVVYLNGNVSILLSYNFINHNRIIVMNQIFSLNLLFRNSLNHKDVLVVVDSEDYPALLEFLKGDKDDQQFRRKLAWKAFQHVASYDSAVSEWLWKQTSEEKFPQSSTVPMLLKSPLRYGENPHQKAAFYVDKSLSEVNAGGIATAIRHHGKLHVMIFLKHTGDPVSAFGGIVAFNIEVDEALAKEIREFRSLTNGETRMFYEIVVAPKYTKKGPEILRGK</sequence>
<dbReference type="Gene3D" id="3.40.140.20">
    <property type="match status" value="1"/>
</dbReference>
<gene>
    <name evidence="10" type="ORF">DVH24_004916</name>
</gene>
<accession>A0A498IFS9</accession>
<evidence type="ECO:0000259" key="9">
    <source>
        <dbReference type="PROSITE" id="PS51855"/>
    </source>
</evidence>
<evidence type="ECO:0000256" key="8">
    <source>
        <dbReference type="SAM" id="MobiDB-lite"/>
    </source>
</evidence>
<dbReference type="Proteomes" id="UP000290289">
    <property type="component" value="Chromosome 12"/>
</dbReference>
<comment type="caution">
    <text evidence="10">The sequence shown here is derived from an EMBL/GenBank/DDBJ whole genome shotgun (WGS) entry which is preliminary data.</text>
</comment>
<keyword evidence="7" id="KW-0511">Multifunctional enzyme</keyword>
<evidence type="ECO:0000256" key="2">
    <source>
        <dbReference type="ARBA" id="ARBA00004954"/>
    </source>
</evidence>
<evidence type="ECO:0000256" key="7">
    <source>
        <dbReference type="ARBA" id="ARBA00023268"/>
    </source>
</evidence>
<dbReference type="InterPro" id="IPR002695">
    <property type="entry name" value="PurH-like"/>
</dbReference>
<feature type="domain" description="MGS-like" evidence="9">
    <location>
        <begin position="17"/>
        <end position="147"/>
    </location>
</feature>
<dbReference type="SUPFAM" id="SSF52335">
    <property type="entry name" value="Methylglyoxal synthase-like"/>
    <property type="match status" value="2"/>
</dbReference>
<evidence type="ECO:0000256" key="3">
    <source>
        <dbReference type="ARBA" id="ARBA00007667"/>
    </source>
</evidence>
<feature type="region of interest" description="Disordered" evidence="8">
    <location>
        <begin position="1"/>
        <end position="23"/>
    </location>
</feature>
<dbReference type="InterPro" id="IPR036914">
    <property type="entry name" value="MGS-like_dom_sf"/>
</dbReference>
<evidence type="ECO:0000313" key="11">
    <source>
        <dbReference type="Proteomes" id="UP000290289"/>
    </source>
</evidence>
<organism evidence="10 11">
    <name type="scientific">Malus domestica</name>
    <name type="common">Apple</name>
    <name type="synonym">Pyrus malus</name>
    <dbReference type="NCBI Taxonomy" id="3750"/>
    <lineage>
        <taxon>Eukaryota</taxon>
        <taxon>Viridiplantae</taxon>
        <taxon>Streptophyta</taxon>
        <taxon>Embryophyta</taxon>
        <taxon>Tracheophyta</taxon>
        <taxon>Spermatophyta</taxon>
        <taxon>Magnoliopsida</taxon>
        <taxon>eudicotyledons</taxon>
        <taxon>Gunneridae</taxon>
        <taxon>Pentapetalae</taxon>
        <taxon>rosids</taxon>
        <taxon>fabids</taxon>
        <taxon>Rosales</taxon>
        <taxon>Rosaceae</taxon>
        <taxon>Amygdaloideae</taxon>
        <taxon>Maleae</taxon>
        <taxon>Malus</taxon>
    </lineage>
</organism>
<evidence type="ECO:0000256" key="6">
    <source>
        <dbReference type="ARBA" id="ARBA00022801"/>
    </source>
</evidence>
<keyword evidence="11" id="KW-1185">Reference proteome</keyword>
<dbReference type="InterPro" id="IPR011607">
    <property type="entry name" value="MGS-like_dom"/>
</dbReference>
<dbReference type="SMART" id="SM00851">
    <property type="entry name" value="MGS"/>
    <property type="match status" value="1"/>
</dbReference>
<keyword evidence="6" id="KW-0378">Hydrolase</keyword>
<comment type="pathway">
    <text evidence="1">Purine metabolism; IMP biosynthesis via de novo pathway; IMP from 5-formamido-1-(5-phospho-D-ribosyl)imidazole-4-carboxamide: step 1/1.</text>
</comment>